<dbReference type="InterPro" id="IPR023631">
    <property type="entry name" value="Amidase_dom"/>
</dbReference>
<evidence type="ECO:0000313" key="2">
    <source>
        <dbReference type="EMBL" id="SFC64459.1"/>
    </source>
</evidence>
<dbReference type="Proteomes" id="UP000183385">
    <property type="component" value="Unassembled WGS sequence"/>
</dbReference>
<dbReference type="AlphaFoldDB" id="A0AAQ1HLP9"/>
<dbReference type="EMBL" id="FOLS01000008">
    <property type="protein sequence ID" value="SFC64459.1"/>
    <property type="molecule type" value="Genomic_DNA"/>
</dbReference>
<organism evidence="2 3">
    <name type="scientific">Pseudomonas citronellolis</name>
    <dbReference type="NCBI Taxonomy" id="53408"/>
    <lineage>
        <taxon>Bacteria</taxon>
        <taxon>Pseudomonadati</taxon>
        <taxon>Pseudomonadota</taxon>
        <taxon>Gammaproteobacteria</taxon>
        <taxon>Pseudomonadales</taxon>
        <taxon>Pseudomonadaceae</taxon>
        <taxon>Pseudomonas</taxon>
    </lineage>
</organism>
<dbReference type="SUPFAM" id="SSF75304">
    <property type="entry name" value="Amidase signature (AS) enzymes"/>
    <property type="match status" value="1"/>
</dbReference>
<dbReference type="InterPro" id="IPR036928">
    <property type="entry name" value="AS_sf"/>
</dbReference>
<protein>
    <submittedName>
        <fullName evidence="2">Mandelamide amidase</fullName>
    </submittedName>
</protein>
<dbReference type="Gene3D" id="3.90.1300.10">
    <property type="entry name" value="Amidase signature (AS) domain"/>
    <property type="match status" value="1"/>
</dbReference>
<dbReference type="GO" id="GO:0003824">
    <property type="term" value="F:catalytic activity"/>
    <property type="evidence" value="ECO:0007669"/>
    <property type="project" value="InterPro"/>
</dbReference>
<name>A0AAQ1HLP9_9PSED</name>
<feature type="domain" description="Amidase" evidence="1">
    <location>
        <begin position="31"/>
        <end position="464"/>
    </location>
</feature>
<evidence type="ECO:0000259" key="1">
    <source>
        <dbReference type="Pfam" id="PF01425"/>
    </source>
</evidence>
<evidence type="ECO:0000313" key="3">
    <source>
        <dbReference type="Proteomes" id="UP000183385"/>
    </source>
</evidence>
<dbReference type="InterPro" id="IPR020556">
    <property type="entry name" value="Amidase_CS"/>
</dbReference>
<comment type="caution">
    <text evidence="2">The sequence shown here is derived from an EMBL/GenBank/DDBJ whole genome shotgun (WGS) entry which is preliminary data.</text>
</comment>
<accession>A0AAQ1HLP9</accession>
<dbReference type="Pfam" id="PF01425">
    <property type="entry name" value="Amidase"/>
    <property type="match status" value="1"/>
</dbReference>
<sequence>MKLFQDSPSLADLTIAEAVTAFRDGVLSSTELVCACLDRAEDGRELNVYVTLNGDGALAEAKAADAARRAGRRQKPLSGIPIVVKDNIHAAGLPCTAGTPGLAGFVPRQDAPTLQRLRDAGAILLGKTNMHELAFGATGYNAAFNTGSQPGVRNAYDSERIAGGSSSGSAAALGARMALAALGTDTGGSMRIPCALNGCSSLRPSAGRYSSEGVIPIARSRDTVGPMALCMADVALLDALISDEYALPPVSLDGLRLGIVEDFWSHLDDDVREVAEAALAKLSSHGVSLVELPETRLQELNRAVGFPVVIHEAYDSMVAYLRDEGPGITIEELARDIHSPDVRAIYEQWVLPRKAPGEGGLVDVAPLYEAARNTARPALKEHYQDLFEQYRLDALVFPTTPIVAPPASDQVNLPEFFERLIQNTEPAASAGLPGIQLPIGLGPRTGLPVGLELDAPFGSDRRLLAVGIALEAVLGRIPPA</sequence>
<dbReference type="RefSeq" id="WP_074979629.1">
    <property type="nucleotide sequence ID" value="NZ_FOLS01000008.1"/>
</dbReference>
<keyword evidence="3" id="KW-1185">Reference proteome</keyword>
<dbReference type="InterPro" id="IPR000120">
    <property type="entry name" value="Amidase"/>
</dbReference>
<reference evidence="2 3" key="1">
    <citation type="submission" date="2016-10" db="EMBL/GenBank/DDBJ databases">
        <authorList>
            <person name="Varghese N."/>
            <person name="Submissions S."/>
        </authorList>
    </citation>
    <scope>NUCLEOTIDE SEQUENCE [LARGE SCALE GENOMIC DNA]</scope>
    <source>
        <strain evidence="2 3">LMG 18378</strain>
    </source>
</reference>
<dbReference type="NCBIfam" id="NF005688">
    <property type="entry name" value="PRK07488.1"/>
    <property type="match status" value="1"/>
</dbReference>
<dbReference type="PROSITE" id="PS00571">
    <property type="entry name" value="AMIDASES"/>
    <property type="match status" value="1"/>
</dbReference>
<gene>
    <name evidence="2" type="ORF">SAMN05216577_108132</name>
</gene>
<dbReference type="PANTHER" id="PTHR11895:SF151">
    <property type="entry name" value="GLUTAMYL-TRNA(GLN) AMIDOTRANSFERASE SUBUNIT A"/>
    <property type="match status" value="1"/>
</dbReference>
<proteinExistence type="predicted"/>
<dbReference type="PANTHER" id="PTHR11895">
    <property type="entry name" value="TRANSAMIDASE"/>
    <property type="match status" value="1"/>
</dbReference>